<keyword evidence="3" id="KW-1185">Reference proteome</keyword>
<reference evidence="2 3" key="1">
    <citation type="submission" date="2018-07" db="EMBL/GenBank/DDBJ databases">
        <title>Dyella tabacisoli L4-6T, whole genome shotgun sequence.</title>
        <authorList>
            <person name="Zhou X.-K."/>
            <person name="Li W.-J."/>
            <person name="Duan Y.-Q."/>
        </authorList>
    </citation>
    <scope>NUCLEOTIDE SEQUENCE [LARGE SCALE GENOMIC DNA]</scope>
    <source>
        <strain evidence="2 3">L4-6</strain>
    </source>
</reference>
<evidence type="ECO:0000313" key="2">
    <source>
        <dbReference type="EMBL" id="RDD79731.1"/>
    </source>
</evidence>
<name>A0A369UGN6_9GAMM</name>
<dbReference type="InterPro" id="IPR021104">
    <property type="entry name" value="KfrA_DNA-bd_N"/>
</dbReference>
<accession>A0A369UGN6</accession>
<feature type="domain" description="KfrA N-terminal DNA-binding" evidence="1">
    <location>
        <begin position="6"/>
        <end position="110"/>
    </location>
</feature>
<evidence type="ECO:0000313" key="3">
    <source>
        <dbReference type="Proteomes" id="UP000253782"/>
    </source>
</evidence>
<dbReference type="Pfam" id="PF11740">
    <property type="entry name" value="KfrA_N"/>
    <property type="match status" value="1"/>
</dbReference>
<dbReference type="AlphaFoldDB" id="A0A369UGN6"/>
<dbReference type="OrthoDB" id="583532at2"/>
<dbReference type="EMBL" id="QQAH01000031">
    <property type="protein sequence ID" value="RDD79731.1"/>
    <property type="molecule type" value="Genomic_DNA"/>
</dbReference>
<sequence>MPRGITQEQVSAAANALVSAGDKPTVEKIRQALGTGSPNTVTRMLDTWRGTLAQHLQEVIRLPNVPPEAGQAFAEVWRLAVAHAETFARTALTEEQNSLLAAQSDLTQERKLWEIAWPKRSPTRPSTPLNGRRPTYSSANARCWWSNWKRSGAICCSNATACRPSLSSKMLN</sequence>
<dbReference type="Proteomes" id="UP000253782">
    <property type="component" value="Unassembled WGS sequence"/>
</dbReference>
<gene>
    <name evidence="2" type="ORF">DVJ77_20870</name>
</gene>
<organism evidence="2 3">
    <name type="scientific">Dyella tabacisoli</name>
    <dbReference type="NCBI Taxonomy" id="2282381"/>
    <lineage>
        <taxon>Bacteria</taxon>
        <taxon>Pseudomonadati</taxon>
        <taxon>Pseudomonadota</taxon>
        <taxon>Gammaproteobacteria</taxon>
        <taxon>Lysobacterales</taxon>
        <taxon>Rhodanobacteraceae</taxon>
        <taxon>Dyella</taxon>
    </lineage>
</organism>
<comment type="caution">
    <text evidence="2">The sequence shown here is derived from an EMBL/GenBank/DDBJ whole genome shotgun (WGS) entry which is preliminary data.</text>
</comment>
<evidence type="ECO:0000259" key="1">
    <source>
        <dbReference type="Pfam" id="PF11740"/>
    </source>
</evidence>
<protein>
    <recommendedName>
        <fullName evidence="1">KfrA N-terminal DNA-binding domain-containing protein</fullName>
    </recommendedName>
</protein>
<proteinExistence type="predicted"/>